<comment type="caution">
    <text evidence="2">The sequence shown here is derived from an EMBL/GenBank/DDBJ whole genome shotgun (WGS) entry which is preliminary data.</text>
</comment>
<dbReference type="EMBL" id="JABVED010000034">
    <property type="protein sequence ID" value="MBC6451536.1"/>
    <property type="molecule type" value="Genomic_DNA"/>
</dbReference>
<evidence type="ECO:0000313" key="3">
    <source>
        <dbReference type="Proteomes" id="UP000734823"/>
    </source>
</evidence>
<protein>
    <recommendedName>
        <fullName evidence="4">SPW repeat-containing protein</fullName>
    </recommendedName>
</protein>
<proteinExistence type="predicted"/>
<gene>
    <name evidence="2" type="ORF">GPZ80_30765</name>
</gene>
<feature type="transmembrane region" description="Helical" evidence="1">
    <location>
        <begin position="64"/>
        <end position="84"/>
    </location>
</feature>
<keyword evidence="1" id="KW-0812">Transmembrane</keyword>
<sequence length="88" mass="8967">MGKLAQSAPVLADIAAWWVVVLGAVCSILPVFAGPFDAALVCVVACVPGTLFGVAGLLDREHGLWWDFTGTLVIIGGATAFAIVRAAA</sequence>
<evidence type="ECO:0008006" key="4">
    <source>
        <dbReference type="Google" id="ProtNLM"/>
    </source>
</evidence>
<dbReference type="Proteomes" id="UP000734823">
    <property type="component" value="Unassembled WGS sequence"/>
</dbReference>
<evidence type="ECO:0000313" key="2">
    <source>
        <dbReference type="EMBL" id="MBC6451536.1"/>
    </source>
</evidence>
<keyword evidence="3" id="KW-1185">Reference proteome</keyword>
<accession>A0ABR7LGP3</accession>
<keyword evidence="1" id="KW-0472">Membrane</keyword>
<dbReference type="RefSeq" id="WP_187224611.1">
    <property type="nucleotide sequence ID" value="NZ_JABVED010000034.1"/>
</dbReference>
<feature type="transmembrane region" description="Helical" evidence="1">
    <location>
        <begin position="39"/>
        <end position="58"/>
    </location>
</feature>
<reference evidence="2 3" key="1">
    <citation type="submission" date="2020-06" db="EMBL/GenBank/DDBJ databases">
        <title>Actinokineospora xiongansis sp. nov., isolated from soil of Baiyangdian.</title>
        <authorList>
            <person name="Zhang X."/>
        </authorList>
    </citation>
    <scope>NUCLEOTIDE SEQUENCE [LARGE SCALE GENOMIC DNA]</scope>
    <source>
        <strain evidence="2 3">HBU206404</strain>
    </source>
</reference>
<keyword evidence="1" id="KW-1133">Transmembrane helix</keyword>
<name>A0ABR7LGP3_9PSEU</name>
<organism evidence="2 3">
    <name type="scientific">Actinokineospora xionganensis</name>
    <dbReference type="NCBI Taxonomy" id="2684470"/>
    <lineage>
        <taxon>Bacteria</taxon>
        <taxon>Bacillati</taxon>
        <taxon>Actinomycetota</taxon>
        <taxon>Actinomycetes</taxon>
        <taxon>Pseudonocardiales</taxon>
        <taxon>Pseudonocardiaceae</taxon>
        <taxon>Actinokineospora</taxon>
    </lineage>
</organism>
<feature type="transmembrane region" description="Helical" evidence="1">
    <location>
        <begin position="14"/>
        <end position="32"/>
    </location>
</feature>
<evidence type="ECO:0000256" key="1">
    <source>
        <dbReference type="SAM" id="Phobius"/>
    </source>
</evidence>